<dbReference type="Pfam" id="PF02401">
    <property type="entry name" value="LYTB"/>
    <property type="match status" value="1"/>
</dbReference>
<dbReference type="GO" id="GO:0019288">
    <property type="term" value="P:isopentenyl diphosphate biosynthetic process, methylerythritol 4-phosphate pathway"/>
    <property type="evidence" value="ECO:0007669"/>
    <property type="project" value="InterPro"/>
</dbReference>
<gene>
    <name evidence="6" type="ORF">KCMC57_55480</name>
</gene>
<dbReference type="GO" id="GO:0051539">
    <property type="term" value="F:4 iron, 4 sulfur cluster binding"/>
    <property type="evidence" value="ECO:0007669"/>
    <property type="project" value="UniProtKB-KW"/>
</dbReference>
<dbReference type="GO" id="GO:0051745">
    <property type="term" value="F:4-hydroxy-3-methylbut-2-enyl diphosphate reductase activity"/>
    <property type="evidence" value="ECO:0007669"/>
    <property type="project" value="InterPro"/>
</dbReference>
<comment type="cofactor">
    <cofactor evidence="1">
        <name>[4Fe-4S] cluster</name>
        <dbReference type="ChEBI" id="CHEBI:49883"/>
    </cofactor>
</comment>
<keyword evidence="5" id="KW-0411">Iron-sulfur</keyword>
<evidence type="ECO:0000256" key="4">
    <source>
        <dbReference type="ARBA" id="ARBA00023004"/>
    </source>
</evidence>
<dbReference type="AlphaFoldDB" id="A0AB33KCS8"/>
<dbReference type="Gene3D" id="3.40.1010.20">
    <property type="entry name" value="4-hydroxy-3-methylbut-2-enyl diphosphate reductase, catalytic domain"/>
    <property type="match status" value="2"/>
</dbReference>
<evidence type="ECO:0000256" key="1">
    <source>
        <dbReference type="ARBA" id="ARBA00001966"/>
    </source>
</evidence>
<evidence type="ECO:0000256" key="3">
    <source>
        <dbReference type="ARBA" id="ARBA00022723"/>
    </source>
</evidence>
<dbReference type="EMBL" id="AP035881">
    <property type="protein sequence ID" value="BFP49180.1"/>
    <property type="molecule type" value="Genomic_DNA"/>
</dbReference>
<dbReference type="GO" id="GO:0050992">
    <property type="term" value="P:dimethylallyl diphosphate biosynthetic process"/>
    <property type="evidence" value="ECO:0007669"/>
    <property type="project" value="InterPro"/>
</dbReference>
<organism evidence="6">
    <name type="scientific">Kitasatospora sp. CMC57</name>
    <dbReference type="NCBI Taxonomy" id="3231513"/>
    <lineage>
        <taxon>Bacteria</taxon>
        <taxon>Bacillati</taxon>
        <taxon>Actinomycetota</taxon>
        <taxon>Actinomycetes</taxon>
        <taxon>Kitasatosporales</taxon>
        <taxon>Streptomycetaceae</taxon>
        <taxon>Kitasatospora</taxon>
    </lineage>
</organism>
<dbReference type="GO" id="GO:0046872">
    <property type="term" value="F:metal ion binding"/>
    <property type="evidence" value="ECO:0007669"/>
    <property type="project" value="UniProtKB-KW"/>
</dbReference>
<dbReference type="InterPro" id="IPR003451">
    <property type="entry name" value="LytB/IspH"/>
</dbReference>
<name>A0AB33KCS8_9ACTN</name>
<protein>
    <submittedName>
        <fullName evidence="6">Uncharacterized protein</fullName>
    </submittedName>
</protein>
<evidence type="ECO:0000256" key="5">
    <source>
        <dbReference type="ARBA" id="ARBA00023014"/>
    </source>
</evidence>
<reference evidence="6" key="1">
    <citation type="submission" date="2024-07" db="EMBL/GenBank/DDBJ databases">
        <title>Complete genome sequences of cellulolytic bacteria, Kitasatospora sp. CMC57 and Streptomyces sp. CMC78, isolated from Japanese agricultural soil.</title>
        <authorList>
            <person name="Hashimoto T."/>
            <person name="Ito M."/>
            <person name="Iwamoto M."/>
            <person name="Fukahori D."/>
            <person name="Shoda T."/>
            <person name="Sakoda M."/>
            <person name="Morohoshi T."/>
            <person name="Mitsuboshi M."/>
            <person name="Nishizawa T."/>
        </authorList>
    </citation>
    <scope>NUCLEOTIDE SEQUENCE</scope>
    <source>
        <strain evidence="6">CMC57</strain>
    </source>
</reference>
<accession>A0AB33KCS8</accession>
<keyword evidence="4" id="KW-0408">Iron</keyword>
<keyword evidence="2" id="KW-0004">4Fe-4S</keyword>
<evidence type="ECO:0000313" key="6">
    <source>
        <dbReference type="EMBL" id="BFP49180.1"/>
    </source>
</evidence>
<sequence length="346" mass="37532">MNRTRRSEQLTTSEELPDDVVVATSVVHPGRGRMDCPSAPFLRAWLTDRGVPAGLAPLEQPLTSGGPGTASVPLVSYLDPDGRAVGLAVAARKRYADLARECVDEWSAVLRTRRVILPVWPEQGRGRREIRVPGARLGECAKARRAWASVRRFRERGDTVLLLGQANGHRQDRPATADPEGCVTVVEPADLARLGDLDGSRLSFVIRPCAPIEDVTPLLRALRDRFPLLRGQHPAEWCYVMSDRRSSLRLATEAADLLLVLGRPDGPPPAPRAMVPVRYLSSLGDLRPQHLLRTYTIAVSATESSAPTPEELIGALSGLGPLSVVKHRVTSSAGGLGVQNAKYVKN</sequence>
<proteinExistence type="predicted"/>
<evidence type="ECO:0000256" key="2">
    <source>
        <dbReference type="ARBA" id="ARBA00022485"/>
    </source>
</evidence>
<keyword evidence="3" id="KW-0479">Metal-binding</keyword>